<proteinExistence type="predicted"/>
<protein>
    <recommendedName>
        <fullName evidence="4">DUF3558 domain-containing protein</fullName>
    </recommendedName>
</protein>
<gene>
    <name evidence="2" type="ORF">ACH49Z_23055</name>
</gene>
<evidence type="ECO:0008006" key="4">
    <source>
        <dbReference type="Google" id="ProtNLM"/>
    </source>
</evidence>
<evidence type="ECO:0000313" key="3">
    <source>
        <dbReference type="Proteomes" id="UP001611494"/>
    </source>
</evidence>
<evidence type="ECO:0000313" key="2">
    <source>
        <dbReference type="EMBL" id="MFI2232734.1"/>
    </source>
</evidence>
<comment type="caution">
    <text evidence="2">The sequence shown here is derived from an EMBL/GenBank/DDBJ whole genome shotgun (WGS) entry which is preliminary data.</text>
</comment>
<keyword evidence="3" id="KW-1185">Reference proteome</keyword>
<dbReference type="Proteomes" id="UP001611494">
    <property type="component" value="Unassembled WGS sequence"/>
</dbReference>
<dbReference type="PROSITE" id="PS51257">
    <property type="entry name" value="PROKAR_LIPOPROTEIN"/>
    <property type="match status" value="1"/>
</dbReference>
<name>A0ABW7W1Q0_9NOCA</name>
<keyword evidence="1" id="KW-0732">Signal</keyword>
<evidence type="ECO:0000256" key="1">
    <source>
        <dbReference type="SAM" id="SignalP"/>
    </source>
</evidence>
<feature type="chain" id="PRO_5046913782" description="DUF3558 domain-containing protein" evidence="1">
    <location>
        <begin position="24"/>
        <end position="187"/>
    </location>
</feature>
<dbReference type="RefSeq" id="WP_397064554.1">
    <property type="nucleotide sequence ID" value="NZ_JBIRYL010000009.1"/>
</dbReference>
<accession>A0ABW7W1Q0</accession>
<dbReference type="EMBL" id="JBIRYL010000009">
    <property type="protein sequence ID" value="MFI2232734.1"/>
    <property type="molecule type" value="Genomic_DNA"/>
</dbReference>
<feature type="signal peptide" evidence="1">
    <location>
        <begin position="1"/>
        <end position="23"/>
    </location>
</feature>
<sequence length="187" mass="19720">MSGIALRTISTAAAIISIALVSACEVGSSKGAAADDSGHAIREQCDRTLTFFESDLGIADLAIEYGSVDPDDTIGRGATCTLTKASLVGVGETRLRAMLPGESEPALIEDDPNYISQTGYDEKVWLNRTSGSVRIVTAAGGWQGTLNLDSAQINNVGADPEWEISDPEIRAAAEFLIDLTRELTSQN</sequence>
<reference evidence="2 3" key="1">
    <citation type="submission" date="2024-10" db="EMBL/GenBank/DDBJ databases">
        <title>The Natural Products Discovery Center: Release of the First 8490 Sequenced Strains for Exploring Actinobacteria Biosynthetic Diversity.</title>
        <authorList>
            <person name="Kalkreuter E."/>
            <person name="Kautsar S.A."/>
            <person name="Yang D."/>
            <person name="Bader C.D."/>
            <person name="Teijaro C.N."/>
            <person name="Fluegel L."/>
            <person name="Davis C.M."/>
            <person name="Simpson J.R."/>
            <person name="Lauterbach L."/>
            <person name="Steele A.D."/>
            <person name="Gui C."/>
            <person name="Meng S."/>
            <person name="Li G."/>
            <person name="Viehrig K."/>
            <person name="Ye F."/>
            <person name="Su P."/>
            <person name="Kiefer A.F."/>
            <person name="Nichols A."/>
            <person name="Cepeda A.J."/>
            <person name="Yan W."/>
            <person name="Fan B."/>
            <person name="Jiang Y."/>
            <person name="Adhikari A."/>
            <person name="Zheng C.-J."/>
            <person name="Schuster L."/>
            <person name="Cowan T.M."/>
            <person name="Smanski M.J."/>
            <person name="Chevrette M.G."/>
            <person name="De Carvalho L.P.S."/>
            <person name="Shen B."/>
        </authorList>
    </citation>
    <scope>NUCLEOTIDE SEQUENCE [LARGE SCALE GENOMIC DNA]</scope>
    <source>
        <strain evidence="2 3">NPDC019377</strain>
    </source>
</reference>
<organism evidence="2 3">
    <name type="scientific">Nocardia testacea</name>
    <dbReference type="NCBI Taxonomy" id="248551"/>
    <lineage>
        <taxon>Bacteria</taxon>
        <taxon>Bacillati</taxon>
        <taxon>Actinomycetota</taxon>
        <taxon>Actinomycetes</taxon>
        <taxon>Mycobacteriales</taxon>
        <taxon>Nocardiaceae</taxon>
        <taxon>Nocardia</taxon>
    </lineage>
</organism>